<dbReference type="SMART" id="SM00415">
    <property type="entry name" value="HSF"/>
    <property type="match status" value="1"/>
</dbReference>
<dbReference type="EMBL" id="JABTTQ020002854">
    <property type="protein sequence ID" value="KAK6121687.1"/>
    <property type="molecule type" value="Genomic_DNA"/>
</dbReference>
<dbReference type="InterPro" id="IPR036390">
    <property type="entry name" value="WH_DNA-bd_sf"/>
</dbReference>
<evidence type="ECO:0000256" key="6">
    <source>
        <dbReference type="SAM" id="Coils"/>
    </source>
</evidence>
<evidence type="ECO:0000256" key="5">
    <source>
        <dbReference type="RuleBase" id="RU004020"/>
    </source>
</evidence>
<dbReference type="PROSITE" id="PS00434">
    <property type="entry name" value="HSF_DOMAIN"/>
    <property type="match status" value="1"/>
</dbReference>
<dbReference type="Proteomes" id="UP001318860">
    <property type="component" value="Unassembled WGS sequence"/>
</dbReference>
<feature type="region of interest" description="Disordered" evidence="7">
    <location>
        <begin position="305"/>
        <end position="324"/>
    </location>
</feature>
<evidence type="ECO:0000259" key="8">
    <source>
        <dbReference type="PROSITE" id="PS00434"/>
    </source>
</evidence>
<proteinExistence type="inferred from homology"/>
<protein>
    <recommendedName>
        <fullName evidence="8">HSF-type DNA-binding domain-containing protein</fullName>
    </recommendedName>
</protein>
<gene>
    <name evidence="9" type="ORF">DH2020_044555</name>
</gene>
<evidence type="ECO:0000256" key="4">
    <source>
        <dbReference type="ARBA" id="ARBA00023242"/>
    </source>
</evidence>
<feature type="domain" description="HSF-type DNA-binding" evidence="8">
    <location>
        <begin position="96"/>
        <end position="120"/>
    </location>
</feature>
<dbReference type="PANTHER" id="PTHR10015">
    <property type="entry name" value="HEAT SHOCK TRANSCRIPTION FACTOR"/>
    <property type="match status" value="1"/>
</dbReference>
<dbReference type="PANTHER" id="PTHR10015:SF333">
    <property type="entry name" value="HEAT STRESS TRANSCRIPTION FACTOR B-2A"/>
    <property type="match status" value="1"/>
</dbReference>
<dbReference type="InterPro" id="IPR000232">
    <property type="entry name" value="HSF_DNA-bd"/>
</dbReference>
<reference evidence="9 10" key="1">
    <citation type="journal article" date="2021" name="Comput. Struct. Biotechnol. J.">
        <title>De novo genome assembly of the potent medicinal plant Rehmannia glutinosa using nanopore technology.</title>
        <authorList>
            <person name="Ma L."/>
            <person name="Dong C."/>
            <person name="Song C."/>
            <person name="Wang X."/>
            <person name="Zheng X."/>
            <person name="Niu Y."/>
            <person name="Chen S."/>
            <person name="Feng W."/>
        </authorList>
    </citation>
    <scope>NUCLEOTIDE SEQUENCE [LARGE SCALE GENOMIC DNA]</scope>
    <source>
        <strain evidence="9">DH-2019</strain>
    </source>
</reference>
<dbReference type="Gene3D" id="1.10.10.10">
    <property type="entry name" value="Winged helix-like DNA-binding domain superfamily/Winged helix DNA-binding domain"/>
    <property type="match status" value="1"/>
</dbReference>
<evidence type="ECO:0000256" key="2">
    <source>
        <dbReference type="ARBA" id="ARBA00023016"/>
    </source>
</evidence>
<keyword evidence="6" id="KW-0175">Coiled coil</keyword>
<dbReference type="SUPFAM" id="SSF46785">
    <property type="entry name" value="Winged helix' DNA-binding domain"/>
    <property type="match status" value="1"/>
</dbReference>
<sequence>MHHLSSEPSRIALRLRVCVSFGFGFGRQTVYMALLLVDRNGGESTAGDTSRLLPTPFLTKTYQLVDDRDIDDVISWNVDGSTFIVWNTAEFARDLLPKFFKHCNFASFIRQLNTYGFRKVVPDRWEFSNECFRRGEKKLLCDIQRRKIATPTVQLTPAAPLPTASTSDSGEEQVISSSISPSDIFKFSGCTAELIGENKRLKKENVQLNKELSHMRNLCNNIFVLMSNYAASSDNNNRSNGDQEHISCKSFFTQTATQPLDLLPMTRFYEEIAAAANGGGENNIRSAAEEMSARLFGVPICAKRGRENEGTPAEDGMDLQLHLW</sequence>
<dbReference type="InterPro" id="IPR036388">
    <property type="entry name" value="WH-like_DNA-bd_sf"/>
</dbReference>
<keyword evidence="4" id="KW-0539">Nucleus</keyword>
<evidence type="ECO:0000313" key="10">
    <source>
        <dbReference type="Proteomes" id="UP001318860"/>
    </source>
</evidence>
<accession>A0ABR0UGK3</accession>
<keyword evidence="10" id="KW-1185">Reference proteome</keyword>
<organism evidence="9 10">
    <name type="scientific">Rehmannia glutinosa</name>
    <name type="common">Chinese foxglove</name>
    <dbReference type="NCBI Taxonomy" id="99300"/>
    <lineage>
        <taxon>Eukaryota</taxon>
        <taxon>Viridiplantae</taxon>
        <taxon>Streptophyta</taxon>
        <taxon>Embryophyta</taxon>
        <taxon>Tracheophyta</taxon>
        <taxon>Spermatophyta</taxon>
        <taxon>Magnoliopsida</taxon>
        <taxon>eudicotyledons</taxon>
        <taxon>Gunneridae</taxon>
        <taxon>Pentapetalae</taxon>
        <taxon>asterids</taxon>
        <taxon>lamiids</taxon>
        <taxon>Lamiales</taxon>
        <taxon>Orobanchaceae</taxon>
        <taxon>Rehmannieae</taxon>
        <taxon>Rehmannia</taxon>
    </lineage>
</organism>
<keyword evidence="2" id="KW-0346">Stress response</keyword>
<evidence type="ECO:0000313" key="9">
    <source>
        <dbReference type="EMBL" id="KAK6121687.1"/>
    </source>
</evidence>
<dbReference type="PRINTS" id="PR00056">
    <property type="entry name" value="HSFDOMAIN"/>
</dbReference>
<name>A0ABR0UGK3_REHGL</name>
<evidence type="ECO:0000256" key="3">
    <source>
        <dbReference type="ARBA" id="ARBA00023125"/>
    </source>
</evidence>
<comment type="caution">
    <text evidence="9">The sequence shown here is derived from an EMBL/GenBank/DDBJ whole genome shotgun (WGS) entry which is preliminary data.</text>
</comment>
<comment type="subcellular location">
    <subcellularLocation>
        <location evidence="1">Nucleus</location>
    </subcellularLocation>
</comment>
<evidence type="ECO:0000256" key="7">
    <source>
        <dbReference type="SAM" id="MobiDB-lite"/>
    </source>
</evidence>
<comment type="similarity">
    <text evidence="5">Belongs to the HSF family.</text>
</comment>
<feature type="coiled-coil region" evidence="6">
    <location>
        <begin position="191"/>
        <end position="218"/>
    </location>
</feature>
<keyword evidence="3" id="KW-0238">DNA-binding</keyword>
<evidence type="ECO:0000256" key="1">
    <source>
        <dbReference type="ARBA" id="ARBA00004123"/>
    </source>
</evidence>
<dbReference type="Pfam" id="PF00447">
    <property type="entry name" value="HSF_DNA-bind"/>
    <property type="match status" value="1"/>
</dbReference>